<evidence type="ECO:0000313" key="3">
    <source>
        <dbReference type="Proteomes" id="UP001487740"/>
    </source>
</evidence>
<comment type="caution">
    <text evidence="2">The sequence shown here is derived from an EMBL/GenBank/DDBJ whole genome shotgun (WGS) entry which is preliminary data.</text>
</comment>
<evidence type="ECO:0000256" key="1">
    <source>
        <dbReference type="SAM" id="MobiDB-lite"/>
    </source>
</evidence>
<evidence type="ECO:0000313" key="2">
    <source>
        <dbReference type="EMBL" id="KAK8382717.1"/>
    </source>
</evidence>
<sequence length="182" mass="18943">MQMGLKYWSGSGRWGWREKGTLGGKEERSSGGQGGAEEKGCALISGDVSLFIEEEHLTSALCCRGLGGASGLSVSAASSRLIVRLWGASGAKRRHLASGGEHKLVTFRPPIPAGTPTPLGRGGRVVPQTWELWAGLVLAGDMASCCAVSPAVSRLLLLDTAAYFPHPHLPYFCPQARGGGGG</sequence>
<keyword evidence="3" id="KW-1185">Reference proteome</keyword>
<dbReference type="EMBL" id="JARAKH010000039">
    <property type="protein sequence ID" value="KAK8382717.1"/>
    <property type="molecule type" value="Genomic_DNA"/>
</dbReference>
<feature type="region of interest" description="Disordered" evidence="1">
    <location>
        <begin position="18"/>
        <end position="37"/>
    </location>
</feature>
<accession>A0AAW0T8N8</accession>
<protein>
    <submittedName>
        <fullName evidence="2">Uncharacterized protein</fullName>
    </submittedName>
</protein>
<proteinExistence type="predicted"/>
<dbReference type="Proteomes" id="UP001487740">
    <property type="component" value="Unassembled WGS sequence"/>
</dbReference>
<gene>
    <name evidence="2" type="ORF">O3P69_015501</name>
</gene>
<feature type="compositionally biased region" description="Basic and acidic residues" evidence="1">
    <location>
        <begin position="18"/>
        <end position="29"/>
    </location>
</feature>
<reference evidence="2 3" key="1">
    <citation type="submission" date="2023-03" db="EMBL/GenBank/DDBJ databases">
        <title>High-quality genome of Scylla paramamosain provides insights in environmental adaptation.</title>
        <authorList>
            <person name="Zhang L."/>
        </authorList>
    </citation>
    <scope>NUCLEOTIDE SEQUENCE [LARGE SCALE GENOMIC DNA]</scope>
    <source>
        <strain evidence="2">LZ_2023a</strain>
        <tissue evidence="2">Muscle</tissue>
    </source>
</reference>
<dbReference type="AlphaFoldDB" id="A0AAW0T8N8"/>
<name>A0AAW0T8N8_SCYPA</name>
<organism evidence="2 3">
    <name type="scientific">Scylla paramamosain</name>
    <name type="common">Mud crab</name>
    <dbReference type="NCBI Taxonomy" id="85552"/>
    <lineage>
        <taxon>Eukaryota</taxon>
        <taxon>Metazoa</taxon>
        <taxon>Ecdysozoa</taxon>
        <taxon>Arthropoda</taxon>
        <taxon>Crustacea</taxon>
        <taxon>Multicrustacea</taxon>
        <taxon>Malacostraca</taxon>
        <taxon>Eumalacostraca</taxon>
        <taxon>Eucarida</taxon>
        <taxon>Decapoda</taxon>
        <taxon>Pleocyemata</taxon>
        <taxon>Brachyura</taxon>
        <taxon>Eubrachyura</taxon>
        <taxon>Portunoidea</taxon>
        <taxon>Portunidae</taxon>
        <taxon>Portuninae</taxon>
        <taxon>Scylla</taxon>
    </lineage>
</organism>